<accession>A0ABT1ZN85</accession>
<organism evidence="2 3">
    <name type="scientific">Massilia pinisoli</name>
    <dbReference type="NCBI Taxonomy" id="1772194"/>
    <lineage>
        <taxon>Bacteria</taxon>
        <taxon>Pseudomonadati</taxon>
        <taxon>Pseudomonadota</taxon>
        <taxon>Betaproteobacteria</taxon>
        <taxon>Burkholderiales</taxon>
        <taxon>Oxalobacteraceae</taxon>
        <taxon>Telluria group</taxon>
        <taxon>Massilia</taxon>
    </lineage>
</organism>
<dbReference type="Proteomes" id="UP001204151">
    <property type="component" value="Unassembled WGS sequence"/>
</dbReference>
<evidence type="ECO:0008006" key="4">
    <source>
        <dbReference type="Google" id="ProtNLM"/>
    </source>
</evidence>
<evidence type="ECO:0000313" key="2">
    <source>
        <dbReference type="EMBL" id="MCS0581369.1"/>
    </source>
</evidence>
<dbReference type="EMBL" id="JANUGW010000004">
    <property type="protein sequence ID" value="MCS0581369.1"/>
    <property type="molecule type" value="Genomic_DNA"/>
</dbReference>
<protein>
    <recommendedName>
        <fullName evidence="4">Transmembrane protein</fullName>
    </recommendedName>
</protein>
<reference evidence="2 3" key="1">
    <citation type="submission" date="2022-08" db="EMBL/GenBank/DDBJ databases">
        <title>Reclassification of Massilia species as members of the genera Telluria, Duganella, Pseudoduganella, Mokoshia gen. nov. and Zemynaea gen. nov. using orthogonal and non-orthogonal genome-based approaches.</title>
        <authorList>
            <person name="Bowman J.P."/>
        </authorList>
    </citation>
    <scope>NUCLEOTIDE SEQUENCE [LARGE SCALE GENOMIC DNA]</scope>
    <source>
        <strain evidence="2 3">JCM 31316</strain>
    </source>
</reference>
<evidence type="ECO:0000256" key="1">
    <source>
        <dbReference type="SAM" id="Phobius"/>
    </source>
</evidence>
<gene>
    <name evidence="2" type="ORF">NX784_07175</name>
</gene>
<feature type="transmembrane region" description="Helical" evidence="1">
    <location>
        <begin position="52"/>
        <end position="72"/>
    </location>
</feature>
<name>A0ABT1ZN85_9BURK</name>
<keyword evidence="1" id="KW-0812">Transmembrane</keyword>
<sequence>MTRALPRSRMFAPLVYLAAVVLLVEEWCWDAGMRLARALARWPALAALEVRVRLLPPYGALCAFVLPGLLLLPVKVLALIAIAHGHALSGIATIVVAKVGGAAIVARLYVLTLPTLLAVGWFARCHGWFMAAKTRCLDYLRSSHAYHLTGRALRALRVGFKRLLRRLRPRPAGTDGRHASRTARVLRRFVVQWRARRR</sequence>
<dbReference type="RefSeq" id="WP_258815974.1">
    <property type="nucleotide sequence ID" value="NZ_JANUGW010000004.1"/>
</dbReference>
<feature type="transmembrane region" description="Helical" evidence="1">
    <location>
        <begin position="103"/>
        <end position="123"/>
    </location>
</feature>
<keyword evidence="1" id="KW-0472">Membrane</keyword>
<keyword evidence="1" id="KW-1133">Transmembrane helix</keyword>
<keyword evidence="3" id="KW-1185">Reference proteome</keyword>
<evidence type="ECO:0000313" key="3">
    <source>
        <dbReference type="Proteomes" id="UP001204151"/>
    </source>
</evidence>
<comment type="caution">
    <text evidence="2">The sequence shown here is derived from an EMBL/GenBank/DDBJ whole genome shotgun (WGS) entry which is preliminary data.</text>
</comment>
<proteinExistence type="predicted"/>